<dbReference type="GO" id="GO:0016787">
    <property type="term" value="F:hydrolase activity"/>
    <property type="evidence" value="ECO:0007669"/>
    <property type="project" value="UniProtKB-KW"/>
</dbReference>
<dbReference type="PANTHER" id="PTHR15462">
    <property type="entry name" value="SERINE PROTEASE"/>
    <property type="match status" value="1"/>
</dbReference>
<dbReference type="Proteomes" id="UP000756530">
    <property type="component" value="Unassembled WGS sequence"/>
</dbReference>
<dbReference type="InterPro" id="IPR018114">
    <property type="entry name" value="TRYPSIN_HIS"/>
</dbReference>
<sequence>MNFRYAMIMTTAFVMSGMAVLAQDTDFEPGNTGSGQPDGGGSPTITVRFDDSTQFVPPERLPIVDTYIKDALSLTAEQARDELTAVAVSPDGTAEVLPPDDATVELLLETLQALSIEDGLALETGGVIEAGAEGDNEEAEALAGESVSAESVIGTDTRVRINGTTSYPFRTMGRIDIGCTGTLIGPRHVLTAGHCVYNIDNDSWYSSLSFSPGQNGSARPYGKIGWRRAVSVRGWTRDHKRNYDYAMIVLDSDIGGTVGWMGYGWKSPMPDYNVNINGYPADKPWGTMWHAYCNLGPKTTYRLYYPCDTFGGMSGSGVYVYNSSAGSRIIYGIHAYGTDWTGLNGATRIRKAVFENLKSWKAAY</sequence>
<dbReference type="PROSITE" id="PS00134">
    <property type="entry name" value="TRYPSIN_HIS"/>
    <property type="match status" value="1"/>
</dbReference>
<dbReference type="RefSeq" id="WP_218390494.1">
    <property type="nucleotide sequence ID" value="NZ_JAHUZE010000001.1"/>
</dbReference>
<protein>
    <submittedName>
        <fullName evidence="4">Trypsin-like serine protease</fullName>
        <ecNumber evidence="4">3.4.21.-</ecNumber>
    </submittedName>
</protein>
<keyword evidence="1 2" id="KW-0732">Signal</keyword>
<feature type="domain" description="Peptidase S1" evidence="3">
    <location>
        <begin position="173"/>
        <end position="283"/>
    </location>
</feature>
<gene>
    <name evidence="4" type="ORF">KJP28_01685</name>
</gene>
<reference evidence="4 5" key="1">
    <citation type="submission" date="2021-05" db="EMBL/GenBank/DDBJ databases">
        <title>Culturable bacteria isolated from Daya Bay.</title>
        <authorList>
            <person name="Zheng W."/>
            <person name="Yu S."/>
            <person name="Huang Y."/>
        </authorList>
    </citation>
    <scope>NUCLEOTIDE SEQUENCE [LARGE SCALE GENOMIC DNA]</scope>
    <source>
        <strain evidence="4 5">DP4N28-5</strain>
    </source>
</reference>
<feature type="chain" id="PRO_5045403746" evidence="2">
    <location>
        <begin position="23"/>
        <end position="364"/>
    </location>
</feature>
<dbReference type="InterPro" id="IPR050966">
    <property type="entry name" value="Glutamyl_endopeptidase"/>
</dbReference>
<accession>A0ABS6SXC7</accession>
<keyword evidence="5" id="KW-1185">Reference proteome</keyword>
<feature type="signal peptide" evidence="2">
    <location>
        <begin position="1"/>
        <end position="22"/>
    </location>
</feature>
<evidence type="ECO:0000259" key="3">
    <source>
        <dbReference type="Pfam" id="PF00089"/>
    </source>
</evidence>
<keyword evidence="4" id="KW-0378">Hydrolase</keyword>
<evidence type="ECO:0000313" key="4">
    <source>
        <dbReference type="EMBL" id="MBV7377617.1"/>
    </source>
</evidence>
<evidence type="ECO:0000313" key="5">
    <source>
        <dbReference type="Proteomes" id="UP000756530"/>
    </source>
</evidence>
<dbReference type="EC" id="3.4.21.-" evidence="4"/>
<name>A0ABS6SXC7_9RHOB</name>
<evidence type="ECO:0000256" key="2">
    <source>
        <dbReference type="SAM" id="SignalP"/>
    </source>
</evidence>
<dbReference type="EMBL" id="JAHUZE010000001">
    <property type="protein sequence ID" value="MBV7377617.1"/>
    <property type="molecule type" value="Genomic_DNA"/>
</dbReference>
<organism evidence="4 5">
    <name type="scientific">Maritimibacter dapengensis</name>
    <dbReference type="NCBI Taxonomy" id="2836868"/>
    <lineage>
        <taxon>Bacteria</taxon>
        <taxon>Pseudomonadati</taxon>
        <taxon>Pseudomonadota</taxon>
        <taxon>Alphaproteobacteria</taxon>
        <taxon>Rhodobacterales</taxon>
        <taxon>Roseobacteraceae</taxon>
        <taxon>Maritimibacter</taxon>
    </lineage>
</organism>
<comment type="caution">
    <text evidence="4">The sequence shown here is derived from an EMBL/GenBank/DDBJ whole genome shotgun (WGS) entry which is preliminary data.</text>
</comment>
<evidence type="ECO:0000256" key="1">
    <source>
        <dbReference type="ARBA" id="ARBA00022729"/>
    </source>
</evidence>
<dbReference type="Pfam" id="PF00089">
    <property type="entry name" value="Trypsin"/>
    <property type="match status" value="1"/>
</dbReference>
<proteinExistence type="predicted"/>
<dbReference type="InterPro" id="IPR001254">
    <property type="entry name" value="Trypsin_dom"/>
</dbReference>
<dbReference type="PANTHER" id="PTHR15462:SF8">
    <property type="entry name" value="SERINE PROTEASE"/>
    <property type="match status" value="1"/>
</dbReference>